<evidence type="ECO:0000256" key="1">
    <source>
        <dbReference type="SAM" id="MobiDB-lite"/>
    </source>
</evidence>
<name>A0A1J5NXF3_9ZZZZ</name>
<dbReference type="AlphaFoldDB" id="A0A1J5NXF3"/>
<gene>
    <name evidence="2" type="ORF">GALL_545250</name>
</gene>
<feature type="region of interest" description="Disordered" evidence="1">
    <location>
        <begin position="1"/>
        <end position="34"/>
    </location>
</feature>
<organism evidence="2">
    <name type="scientific">mine drainage metagenome</name>
    <dbReference type="NCBI Taxonomy" id="410659"/>
    <lineage>
        <taxon>unclassified sequences</taxon>
        <taxon>metagenomes</taxon>
        <taxon>ecological metagenomes</taxon>
    </lineage>
</organism>
<comment type="caution">
    <text evidence="2">The sequence shown here is derived from an EMBL/GenBank/DDBJ whole genome shotgun (WGS) entry which is preliminary data.</text>
</comment>
<proteinExistence type="predicted"/>
<reference evidence="2" key="1">
    <citation type="submission" date="2016-10" db="EMBL/GenBank/DDBJ databases">
        <title>Sequence of Gallionella enrichment culture.</title>
        <authorList>
            <person name="Poehlein A."/>
            <person name="Muehling M."/>
            <person name="Daniel R."/>
        </authorList>
    </citation>
    <scope>NUCLEOTIDE SEQUENCE</scope>
</reference>
<protein>
    <submittedName>
        <fullName evidence="2">Uncharacterized protein</fullName>
    </submittedName>
</protein>
<dbReference type="EMBL" id="MLJW01008562">
    <property type="protein sequence ID" value="OIQ63929.1"/>
    <property type="molecule type" value="Genomic_DNA"/>
</dbReference>
<accession>A0A1J5NXF3</accession>
<evidence type="ECO:0000313" key="2">
    <source>
        <dbReference type="EMBL" id="OIQ63929.1"/>
    </source>
</evidence>
<sequence>MAKGQQGNNKMVKKQKKDTSPPKPVSADAVRPTITTVVPVRGKLKNAAK</sequence>